<feature type="domain" description="N-acetyltransferase" evidence="1">
    <location>
        <begin position="25"/>
        <end position="188"/>
    </location>
</feature>
<dbReference type="InterPro" id="IPR016181">
    <property type="entry name" value="Acyl_CoA_acyltransferase"/>
</dbReference>
<reference evidence="2" key="1">
    <citation type="journal article" date="2019" name="PLoS Negl. Trop. Dis.">
        <title>Revisiting the worldwide diversity of Leptospira species in the environment.</title>
        <authorList>
            <person name="Vincent A.T."/>
            <person name="Schiettekatte O."/>
            <person name="Bourhy P."/>
            <person name="Veyrier F.J."/>
            <person name="Picardeau M."/>
        </authorList>
    </citation>
    <scope>NUCLEOTIDE SEQUENCE [LARGE SCALE GENOMIC DNA]</scope>
    <source>
        <strain evidence="2">201702451</strain>
    </source>
</reference>
<dbReference type="RefSeq" id="WP_135644184.1">
    <property type="nucleotide sequence ID" value="NZ_RQGH01000028.1"/>
</dbReference>
<keyword evidence="3" id="KW-1185">Reference proteome</keyword>
<gene>
    <name evidence="2" type="ORF">EHQ62_14765</name>
</gene>
<dbReference type="InterPro" id="IPR000182">
    <property type="entry name" value="GNAT_dom"/>
</dbReference>
<dbReference type="Pfam" id="PF00583">
    <property type="entry name" value="Acetyltransf_1"/>
    <property type="match status" value="1"/>
</dbReference>
<protein>
    <submittedName>
        <fullName evidence="2">N-acetyltransferase</fullName>
    </submittedName>
</protein>
<accession>A0A4Z1A162</accession>
<dbReference type="CDD" id="cd04301">
    <property type="entry name" value="NAT_SF"/>
    <property type="match status" value="1"/>
</dbReference>
<keyword evidence="2" id="KW-0808">Transferase</keyword>
<dbReference type="EMBL" id="RQGH01000028">
    <property type="protein sequence ID" value="TGL62573.1"/>
    <property type="molecule type" value="Genomic_DNA"/>
</dbReference>
<dbReference type="PROSITE" id="PS51186">
    <property type="entry name" value="GNAT"/>
    <property type="match status" value="1"/>
</dbReference>
<dbReference type="Gene3D" id="3.40.630.30">
    <property type="match status" value="1"/>
</dbReference>
<organism evidence="2 3">
    <name type="scientific">Leptospira jelokensis</name>
    <dbReference type="NCBI Taxonomy" id="2484931"/>
    <lineage>
        <taxon>Bacteria</taxon>
        <taxon>Pseudomonadati</taxon>
        <taxon>Spirochaetota</taxon>
        <taxon>Spirochaetia</taxon>
        <taxon>Leptospirales</taxon>
        <taxon>Leptospiraceae</taxon>
        <taxon>Leptospira</taxon>
    </lineage>
</organism>
<proteinExistence type="predicted"/>
<sequence>MARRRTFVVVQPARQTLKIESNMKIKLRNFSEVDIEQIYSWSKNEEFLLIWAGPLYKMDSLKDQLKNDLEYASTHPERLKIFSVIDSENSDLIGHCQLTIDQSNESAHISRILVGNENFRGKGIGRQIITNLLEITFLQLNLNRVTLNVYDFNEAAIDCYKKAGFKNEGLLRENTKFKGAFWSTIPMAILKSEYQNL</sequence>
<dbReference type="GO" id="GO:0016747">
    <property type="term" value="F:acyltransferase activity, transferring groups other than amino-acyl groups"/>
    <property type="evidence" value="ECO:0007669"/>
    <property type="project" value="InterPro"/>
</dbReference>
<dbReference type="PANTHER" id="PTHR43415">
    <property type="entry name" value="SPERMIDINE N(1)-ACETYLTRANSFERASE"/>
    <property type="match status" value="1"/>
</dbReference>
<dbReference type="SUPFAM" id="SSF55729">
    <property type="entry name" value="Acyl-CoA N-acyltransferases (Nat)"/>
    <property type="match status" value="1"/>
</dbReference>
<dbReference type="Proteomes" id="UP000297567">
    <property type="component" value="Unassembled WGS sequence"/>
</dbReference>
<evidence type="ECO:0000313" key="3">
    <source>
        <dbReference type="Proteomes" id="UP000297567"/>
    </source>
</evidence>
<evidence type="ECO:0000313" key="2">
    <source>
        <dbReference type="EMBL" id="TGL62573.1"/>
    </source>
</evidence>
<name>A0A4Z1A162_9LEPT</name>
<evidence type="ECO:0000259" key="1">
    <source>
        <dbReference type="PROSITE" id="PS51186"/>
    </source>
</evidence>
<dbReference type="AlphaFoldDB" id="A0A4Z1A162"/>
<comment type="caution">
    <text evidence="2">The sequence shown here is derived from an EMBL/GenBank/DDBJ whole genome shotgun (WGS) entry which is preliminary data.</text>
</comment>
<dbReference type="PANTHER" id="PTHR43415:SF5">
    <property type="entry name" value="ACETYLTRANSFERASE"/>
    <property type="match status" value="1"/>
</dbReference>